<evidence type="ECO:0000259" key="3">
    <source>
        <dbReference type="Pfam" id="PF00294"/>
    </source>
</evidence>
<dbReference type="Proteomes" id="UP000233491">
    <property type="component" value="Unassembled WGS sequence"/>
</dbReference>
<name>A0A2N3M2J9_9HYPH</name>
<dbReference type="InterPro" id="IPR011611">
    <property type="entry name" value="PfkB_dom"/>
</dbReference>
<dbReference type="PANTHER" id="PTHR10584:SF166">
    <property type="entry name" value="RIBOKINASE"/>
    <property type="match status" value="1"/>
</dbReference>
<evidence type="ECO:0000313" key="5">
    <source>
        <dbReference type="Proteomes" id="UP000233491"/>
    </source>
</evidence>
<dbReference type="AlphaFoldDB" id="A0A2N3M2J9"/>
<proteinExistence type="predicted"/>
<protein>
    <submittedName>
        <fullName evidence="4">Kinase</fullName>
    </submittedName>
</protein>
<feature type="domain" description="Carbohydrate kinase PfkB" evidence="3">
    <location>
        <begin position="66"/>
        <end position="346"/>
    </location>
</feature>
<gene>
    <name evidence="4" type="ORF">CXZ10_02030</name>
</gene>
<reference evidence="4 5" key="1">
    <citation type="submission" date="2017-12" db="EMBL/GenBank/DDBJ databases">
        <title>Anaerobic carbon monoxide metabolism by Pleomorphomonas carboxyditropha sp. nov., a new mesophilic hydrogenogenic carboxidotroph.</title>
        <authorList>
            <person name="Esquivel-Elizondo S."/>
            <person name="Krajmalnik-Brown R."/>
        </authorList>
    </citation>
    <scope>NUCLEOTIDE SEQUENCE [LARGE SCALE GENOMIC DNA]</scope>
    <source>
        <strain evidence="4 5">R5-392</strain>
    </source>
</reference>
<dbReference type="Pfam" id="PF00294">
    <property type="entry name" value="PfkB"/>
    <property type="match status" value="1"/>
</dbReference>
<organism evidence="4 5">
    <name type="scientific">Pleomorphomonas diazotrophica</name>
    <dbReference type="NCBI Taxonomy" id="1166257"/>
    <lineage>
        <taxon>Bacteria</taxon>
        <taxon>Pseudomonadati</taxon>
        <taxon>Pseudomonadota</taxon>
        <taxon>Alphaproteobacteria</taxon>
        <taxon>Hyphomicrobiales</taxon>
        <taxon>Pleomorphomonadaceae</taxon>
        <taxon>Pleomorphomonas</taxon>
    </lineage>
</organism>
<keyword evidence="5" id="KW-1185">Reference proteome</keyword>
<evidence type="ECO:0000256" key="2">
    <source>
        <dbReference type="ARBA" id="ARBA00022777"/>
    </source>
</evidence>
<dbReference type="EMBL" id="PJNW01000002">
    <property type="protein sequence ID" value="PKR91058.1"/>
    <property type="molecule type" value="Genomic_DNA"/>
</dbReference>
<dbReference type="InterPro" id="IPR029056">
    <property type="entry name" value="Ribokinase-like"/>
</dbReference>
<evidence type="ECO:0000256" key="1">
    <source>
        <dbReference type="ARBA" id="ARBA00022679"/>
    </source>
</evidence>
<evidence type="ECO:0000313" key="4">
    <source>
        <dbReference type="EMBL" id="PKR91058.1"/>
    </source>
</evidence>
<keyword evidence="2 4" id="KW-0418">Kinase</keyword>
<comment type="caution">
    <text evidence="4">The sequence shown here is derived from an EMBL/GenBank/DDBJ whole genome shotgun (WGS) entry which is preliminary data.</text>
</comment>
<sequence length="360" mass="37229">MSRAFPDFKLTVNVHDLFPRASGIYVLDIKIQVWFRSRRVPVRLRCRKIGRKILKSGNRNGGFRSLLVVGGCHQDVLGRAAFIYEPATSCPGIVTRRPGGVARNVAVLLGRAGAPCRFVSKVGNDAAGRELIAELTSAGIDTSAMVVDANGRTGTYLAIHDEAGELVSAISDLGLYDSFVLPAAALNNDGDPLVFADANLAPGELARLADAYGDRLVFDAISRAKAPRLKPLVASGALIICNLPSAELLVGHPVERPIEAAERLLTTGARRAVITGGSKPLAILDDGGIIELTPLPTEVVDVTGVGDAQTAGILLALAAGAPLAAAVKVGMMAARAALATAGALGELPADVIAAALAAET</sequence>
<keyword evidence="1" id="KW-0808">Transferase</keyword>
<dbReference type="PANTHER" id="PTHR10584">
    <property type="entry name" value="SUGAR KINASE"/>
    <property type="match status" value="1"/>
</dbReference>
<dbReference type="Gene3D" id="3.40.1190.20">
    <property type="match status" value="1"/>
</dbReference>
<dbReference type="GO" id="GO:0016301">
    <property type="term" value="F:kinase activity"/>
    <property type="evidence" value="ECO:0007669"/>
    <property type="project" value="UniProtKB-KW"/>
</dbReference>
<accession>A0A2N3M2J9</accession>
<dbReference type="SUPFAM" id="SSF53613">
    <property type="entry name" value="Ribokinase-like"/>
    <property type="match status" value="1"/>
</dbReference>